<evidence type="ECO:0000313" key="4">
    <source>
        <dbReference type="Proteomes" id="UP000008370"/>
    </source>
</evidence>
<dbReference type="KEGG" id="pco:PHACADRAFT_190883"/>
<dbReference type="OrthoDB" id="2790834at2759"/>
<feature type="compositionally biased region" description="Polar residues" evidence="1">
    <location>
        <begin position="17"/>
        <end position="32"/>
    </location>
</feature>
<name>K5WCK6_PHACS</name>
<keyword evidence="2" id="KW-0812">Transmembrane</keyword>
<keyword evidence="2" id="KW-0472">Membrane</keyword>
<evidence type="ECO:0000256" key="2">
    <source>
        <dbReference type="SAM" id="Phobius"/>
    </source>
</evidence>
<dbReference type="GeneID" id="18910702"/>
<accession>K5WCK6</accession>
<keyword evidence="2" id="KW-1133">Transmembrane helix</keyword>
<reference evidence="3 4" key="1">
    <citation type="journal article" date="2012" name="BMC Genomics">
        <title>Comparative genomics of the white-rot fungi, Phanerochaete carnosa and P. chrysosporium, to elucidate the genetic basis of the distinct wood types they colonize.</title>
        <authorList>
            <person name="Suzuki H."/>
            <person name="MacDonald J."/>
            <person name="Syed K."/>
            <person name="Salamov A."/>
            <person name="Hori C."/>
            <person name="Aerts A."/>
            <person name="Henrissat B."/>
            <person name="Wiebenga A."/>
            <person name="vanKuyk P.A."/>
            <person name="Barry K."/>
            <person name="Lindquist E."/>
            <person name="LaButti K."/>
            <person name="Lapidus A."/>
            <person name="Lucas S."/>
            <person name="Coutinho P."/>
            <person name="Gong Y."/>
            <person name="Samejima M."/>
            <person name="Mahadevan R."/>
            <person name="Abou-Zaid M."/>
            <person name="de Vries R.P."/>
            <person name="Igarashi K."/>
            <person name="Yadav J.S."/>
            <person name="Grigoriev I.V."/>
            <person name="Master E.R."/>
        </authorList>
    </citation>
    <scope>NUCLEOTIDE SEQUENCE [LARGE SCALE GENOMIC DNA]</scope>
    <source>
        <strain evidence="3 4">HHB-10118-sp</strain>
    </source>
</reference>
<dbReference type="EMBL" id="JH930468">
    <property type="protein sequence ID" value="EKM61703.1"/>
    <property type="molecule type" value="Genomic_DNA"/>
</dbReference>
<evidence type="ECO:0000313" key="3">
    <source>
        <dbReference type="EMBL" id="EKM61703.1"/>
    </source>
</evidence>
<feature type="region of interest" description="Disordered" evidence="1">
    <location>
        <begin position="1"/>
        <end position="89"/>
    </location>
</feature>
<feature type="compositionally biased region" description="Polar residues" evidence="1">
    <location>
        <begin position="80"/>
        <end position="89"/>
    </location>
</feature>
<dbReference type="AlphaFoldDB" id="K5WCK6"/>
<proteinExistence type="predicted"/>
<gene>
    <name evidence="3" type="ORF">PHACADRAFT_190883</name>
</gene>
<dbReference type="HOGENOM" id="CLU_742080_0_0_1"/>
<dbReference type="RefSeq" id="XP_007391106.1">
    <property type="nucleotide sequence ID" value="XM_007391044.1"/>
</dbReference>
<dbReference type="InParanoid" id="K5WCK6"/>
<keyword evidence="4" id="KW-1185">Reference proteome</keyword>
<evidence type="ECO:0000256" key="1">
    <source>
        <dbReference type="SAM" id="MobiDB-lite"/>
    </source>
</evidence>
<feature type="transmembrane region" description="Helical" evidence="2">
    <location>
        <begin position="146"/>
        <end position="170"/>
    </location>
</feature>
<feature type="compositionally biased region" description="Low complexity" evidence="1">
    <location>
        <begin position="33"/>
        <end position="69"/>
    </location>
</feature>
<organism evidence="3 4">
    <name type="scientific">Phanerochaete carnosa (strain HHB-10118-sp)</name>
    <name type="common">White-rot fungus</name>
    <name type="synonym">Peniophora carnosa</name>
    <dbReference type="NCBI Taxonomy" id="650164"/>
    <lineage>
        <taxon>Eukaryota</taxon>
        <taxon>Fungi</taxon>
        <taxon>Dikarya</taxon>
        <taxon>Basidiomycota</taxon>
        <taxon>Agaricomycotina</taxon>
        <taxon>Agaricomycetes</taxon>
        <taxon>Polyporales</taxon>
        <taxon>Phanerochaetaceae</taxon>
        <taxon>Phanerochaete</taxon>
    </lineage>
</organism>
<sequence length="373" mass="37922">MASGAGSASVPGSTSATDTSSTPYSSNPGSTQPLSPNPSLSRRPVTPGSPSSGSSTTPLSLPSPMPSSTHNPAGVLSGDSPVNPTSTPATTFADTGVAAASASTTSTPAVAFANTGVAAASAGTTASFPSSSTAGIVAASHTTKTAIIAGVVGGLGGLMLFITLGLFLYVRKRRRQHAKPFYFESVPAAGFYYSATPTPRTPNGPHTPSSAYFMTARSPSPPASQTSHTSQYATVARANTMSTMRSPSMRANISPLLIVQTSPRSEESYHTAEEPDPFAGPHAMAQMRPRIPAVSPTIRVSDTTLVDPNSRLSVIKNLDGPGSTAETKLPQDPLLMPPPALAPAESRMNRLSHGSFEGDLPSPASSVDAGCAI</sequence>
<dbReference type="Proteomes" id="UP000008370">
    <property type="component" value="Unassembled WGS sequence"/>
</dbReference>
<feature type="compositionally biased region" description="Low complexity" evidence="1">
    <location>
        <begin position="1"/>
        <end position="16"/>
    </location>
</feature>
<evidence type="ECO:0008006" key="5">
    <source>
        <dbReference type="Google" id="ProtNLM"/>
    </source>
</evidence>
<feature type="region of interest" description="Disordered" evidence="1">
    <location>
        <begin position="316"/>
        <end position="373"/>
    </location>
</feature>
<protein>
    <recommendedName>
        <fullName evidence="5">Mid2 domain-containing protein</fullName>
    </recommendedName>
</protein>